<dbReference type="InterPro" id="IPR006528">
    <property type="entry name" value="Phage_head_morphogenesis_dom"/>
</dbReference>
<organism evidence="3 4">
    <name type="scientific">Dysosmobacter acutus</name>
    <dbReference type="NCBI Taxonomy" id="2841504"/>
    <lineage>
        <taxon>Bacteria</taxon>
        <taxon>Bacillati</taxon>
        <taxon>Bacillota</taxon>
        <taxon>Clostridia</taxon>
        <taxon>Eubacteriales</taxon>
        <taxon>Oscillospiraceae</taxon>
        <taxon>Dysosmobacter</taxon>
    </lineage>
</organism>
<accession>A0ABS6FDD0</accession>
<evidence type="ECO:0000313" key="4">
    <source>
        <dbReference type="Proteomes" id="UP000787672"/>
    </source>
</evidence>
<evidence type="ECO:0000259" key="2">
    <source>
        <dbReference type="Pfam" id="PF21814"/>
    </source>
</evidence>
<dbReference type="NCBIfam" id="TIGR01641">
    <property type="entry name" value="phageSPP1_gp7"/>
    <property type="match status" value="1"/>
</dbReference>
<keyword evidence="4" id="KW-1185">Reference proteome</keyword>
<name>A0ABS6FDD0_9FIRM</name>
<dbReference type="InterPro" id="IPR049250">
    <property type="entry name" value="DUF6883"/>
</dbReference>
<dbReference type="Pfam" id="PF21814">
    <property type="entry name" value="DUF6883"/>
    <property type="match status" value="1"/>
</dbReference>
<protein>
    <submittedName>
        <fullName evidence="3">Minor capsid protein</fullName>
    </submittedName>
</protein>
<dbReference type="RefSeq" id="WP_216633544.1">
    <property type="nucleotide sequence ID" value="NZ_JAHLQN010000001.1"/>
</dbReference>
<feature type="domain" description="DUF6883" evidence="2">
    <location>
        <begin position="412"/>
        <end position="519"/>
    </location>
</feature>
<reference evidence="3 4" key="1">
    <citation type="submission" date="2021-06" db="EMBL/GenBank/DDBJ databases">
        <authorList>
            <person name="Sun Q."/>
            <person name="Li D."/>
        </authorList>
    </citation>
    <scope>NUCLEOTIDE SEQUENCE [LARGE SCALE GENOMIC DNA]</scope>
    <source>
        <strain evidence="3 4">MSJ-2</strain>
    </source>
</reference>
<gene>
    <name evidence="3" type="ORF">KQI82_15330</name>
</gene>
<comment type="caution">
    <text evidence="3">The sequence shown here is derived from an EMBL/GenBank/DDBJ whole genome shotgun (WGS) entry which is preliminary data.</text>
</comment>
<dbReference type="EMBL" id="JAHLQN010000001">
    <property type="protein sequence ID" value="MBU5628281.1"/>
    <property type="molecule type" value="Genomic_DNA"/>
</dbReference>
<evidence type="ECO:0000259" key="1">
    <source>
        <dbReference type="Pfam" id="PF04233"/>
    </source>
</evidence>
<dbReference type="Proteomes" id="UP000787672">
    <property type="component" value="Unassembled WGS sequence"/>
</dbReference>
<proteinExistence type="predicted"/>
<evidence type="ECO:0000313" key="3">
    <source>
        <dbReference type="EMBL" id="MBU5628281.1"/>
    </source>
</evidence>
<feature type="domain" description="Phage head morphogenesis" evidence="1">
    <location>
        <begin position="204"/>
        <end position="306"/>
    </location>
</feature>
<dbReference type="Pfam" id="PF04233">
    <property type="entry name" value="Phage_Mu_F"/>
    <property type="match status" value="1"/>
</dbReference>
<sequence length="523" mass="59194">MATNNRDYWAERALTRENEAYLRGANLSGKMFREYEAAAKSIRSQIDSFYSKYAGKYGLTYDQAVRLLSRKEFQEWKATLGDYVATIEATTDPSVKAVLKAQLDALSANSSISRLEALQGQIDLILNDLWKRGVEQMKEELGDGFVEGYYKKSYDLQSRAGFYNEIAKIDASAVEDAVSYPWSGAMFSDRLWQSKQALVFNTREIITQGLIQGKSVGVMASALSSRMGQSYKNAERLIRTETAHIHAEADRRAYKEAGVAEYEYMAAVNERTCDTCGALDGRRFKVDDAEPGVNYPPIHPNCRCTTVEYDPEEALDWLNSGEPMPKRTTYQEWYSRQTAANGQGSVEVERKKAYNIKADQEQFDAFLGVLPDGEVPSTLDAFQNVKYTNPEKWRQMKAKVRLYNSAAIRGTLPEAASASAPQDKLQGYLLNHEHPRGKEKAHVINHVLGYNVENWETFQKKLLTEVQKSPVTKTVSTQFGERYTVPVILYGRKDRFLRLNTVWQIDTGGKAPHFITATPERKK</sequence>